<name>A0ABX2VBZ5_9BACL</name>
<accession>A0ABX2VBZ5</accession>
<feature type="transmembrane region" description="Helical" evidence="1">
    <location>
        <begin position="43"/>
        <end position="65"/>
    </location>
</feature>
<keyword evidence="1" id="KW-0472">Membrane</keyword>
<feature type="transmembrane region" description="Helical" evidence="1">
    <location>
        <begin position="93"/>
        <end position="112"/>
    </location>
</feature>
<keyword evidence="3" id="KW-1185">Reference proteome</keyword>
<feature type="transmembrane region" description="Helical" evidence="1">
    <location>
        <begin position="407"/>
        <end position="423"/>
    </location>
</feature>
<sequence>MSRIVYAVCWLQVTLFAGIWMYQDQQEALSKGIVFNQWDLMTAVTMNTYLLMYDILLLVLLLSIVRIQRDLTDFRLIRFRNTRSALIHSTGRFAKSWGMGLLVYAIVGYLFALQAPAETNWSLAARAGQVFYIPKDSVFLNISPLLAHCLQLGFLFVGGLLIYLMLGLVYVLTRRIKLVYIVASISFIGTLLSFTSGLYLNLFLVLSLPNVLGNQKLSYWLGCIVLLTTVVVLLDRRFRFPRQFITISIYIACCLLILFVQPSGQTYGDYLLTAFSGVRSDGFTLQAYLNHAVLFFGYTYLLAQRYERDVIDQGLYHIIRHRSLNRWFSKQLAKLFVTATGTVIGLFSLATLFAFLRGVEWTTQVNGLSVDLATILYQTIVNGTLQLIVYGLILFLVLYWTREAVQGIYWIGGGMVALLPLVQQDWIPIGRNGTVQLLDHSAYAISLQLVGASLFVYIVIQIVFRKHVRTNH</sequence>
<dbReference type="EMBL" id="LVVL01000001">
    <property type="protein sequence ID" value="OAN15758.1"/>
    <property type="molecule type" value="Genomic_DNA"/>
</dbReference>
<reference evidence="2 3" key="1">
    <citation type="submission" date="2016-03" db="EMBL/GenBank/DDBJ databases">
        <authorList>
            <person name="Cho S.-Y."/>
            <person name="Lim S."/>
            <person name="Kim H."/>
            <person name="Soh E.H."/>
            <person name="Moon J.S."/>
        </authorList>
    </citation>
    <scope>NUCLEOTIDE SEQUENCE [LARGE SCALE GENOMIC DNA]</scope>
    <source>
        <strain evidence="2 3">KCTC 3810</strain>
    </source>
</reference>
<evidence type="ECO:0000313" key="2">
    <source>
        <dbReference type="EMBL" id="OAN15758.1"/>
    </source>
</evidence>
<feature type="transmembrane region" description="Helical" evidence="1">
    <location>
        <begin position="332"/>
        <end position="355"/>
    </location>
</feature>
<feature type="transmembrane region" description="Helical" evidence="1">
    <location>
        <begin position="283"/>
        <end position="303"/>
    </location>
</feature>
<feature type="transmembrane region" description="Helical" evidence="1">
    <location>
        <begin position="5"/>
        <end position="23"/>
    </location>
</feature>
<feature type="transmembrane region" description="Helical" evidence="1">
    <location>
        <begin position="443"/>
        <end position="464"/>
    </location>
</feature>
<proteinExistence type="predicted"/>
<organism evidence="2 3">
    <name type="scientific">Exiguobacterium undae</name>
    <dbReference type="NCBI Taxonomy" id="169177"/>
    <lineage>
        <taxon>Bacteria</taxon>
        <taxon>Bacillati</taxon>
        <taxon>Bacillota</taxon>
        <taxon>Bacilli</taxon>
        <taxon>Bacillales</taxon>
        <taxon>Bacillales Family XII. Incertae Sedis</taxon>
        <taxon>Exiguobacterium</taxon>
    </lineage>
</organism>
<keyword evidence="1" id="KW-0812">Transmembrane</keyword>
<dbReference type="Proteomes" id="UP000078447">
    <property type="component" value="Unassembled WGS sequence"/>
</dbReference>
<protein>
    <submittedName>
        <fullName evidence="2">Uncharacterized protein</fullName>
    </submittedName>
</protein>
<evidence type="ECO:0000256" key="1">
    <source>
        <dbReference type="SAM" id="Phobius"/>
    </source>
</evidence>
<gene>
    <name evidence="2" type="ORF">A3783_07445</name>
</gene>
<feature type="transmembrane region" description="Helical" evidence="1">
    <location>
        <begin position="375"/>
        <end position="400"/>
    </location>
</feature>
<feature type="transmembrane region" description="Helical" evidence="1">
    <location>
        <begin position="244"/>
        <end position="263"/>
    </location>
</feature>
<feature type="transmembrane region" description="Helical" evidence="1">
    <location>
        <begin position="178"/>
        <end position="205"/>
    </location>
</feature>
<keyword evidence="1" id="KW-1133">Transmembrane helix</keyword>
<evidence type="ECO:0000313" key="3">
    <source>
        <dbReference type="Proteomes" id="UP000078447"/>
    </source>
</evidence>
<feature type="transmembrane region" description="Helical" evidence="1">
    <location>
        <begin position="145"/>
        <end position="171"/>
    </location>
</feature>
<comment type="caution">
    <text evidence="2">The sequence shown here is derived from an EMBL/GenBank/DDBJ whole genome shotgun (WGS) entry which is preliminary data.</text>
</comment>
<feature type="transmembrane region" description="Helical" evidence="1">
    <location>
        <begin position="217"/>
        <end position="235"/>
    </location>
</feature>
<dbReference type="RefSeq" id="WP_028106553.1">
    <property type="nucleotide sequence ID" value="NZ_LVVL01000001.1"/>
</dbReference>